<evidence type="ECO:0000259" key="2">
    <source>
        <dbReference type="Pfam" id="PF13349"/>
    </source>
</evidence>
<keyword evidence="5" id="KW-1185">Reference proteome</keyword>
<reference evidence="4 6" key="1">
    <citation type="submission" date="2016-10" db="EMBL/GenBank/DDBJ databases">
        <authorList>
            <person name="de Groot N.N."/>
        </authorList>
    </citation>
    <scope>NUCLEOTIDE SEQUENCE [LARGE SCALE GENOMIC DNA]</scope>
    <source>
        <strain evidence="4 6">DSM 381</strain>
    </source>
</reference>
<protein>
    <submittedName>
        <fullName evidence="3 4">Adhesin</fullName>
    </submittedName>
</protein>
<reference evidence="3 5" key="2">
    <citation type="submission" date="2016-10" db="EMBL/GenBank/DDBJ databases">
        <authorList>
            <person name="Varghese N."/>
            <person name="Submissions S."/>
        </authorList>
    </citation>
    <scope>NUCLEOTIDE SEQUENCE [LARGE SCALE GENOMIC DNA]</scope>
    <source>
        <strain evidence="3 5">DSM 282</strain>
    </source>
</reference>
<dbReference type="Pfam" id="PF13349">
    <property type="entry name" value="DUF4097"/>
    <property type="match status" value="1"/>
</dbReference>
<evidence type="ECO:0000313" key="5">
    <source>
        <dbReference type="Proteomes" id="UP000198861"/>
    </source>
</evidence>
<feature type="chain" id="PRO_5011767783" evidence="1">
    <location>
        <begin position="24"/>
        <end position="219"/>
    </location>
</feature>
<evidence type="ECO:0000313" key="6">
    <source>
        <dbReference type="Proteomes" id="UP000199579"/>
    </source>
</evidence>
<dbReference type="Proteomes" id="UP000199579">
    <property type="component" value="Unassembled WGS sequence"/>
</dbReference>
<sequence>MNKICLFSLTSFFGFLSTTNTLASNLIDINVISEDVFLEKSNNKEPSITDNTDKSQVKVSIERQNGDLYISSKGVKNSISNAGQLIIHVPEGYEIKAKGMSSSFMVNFTCGDEIKVKSMSGDIRSNCLAKSQTHFESMNGDIRVSAVLAAGMHLLSSMSGDVDAILKNGSRGKVAATSEKGMVQINQERVSSGKLVKQISETDTALVAKTISGDATIEF</sequence>
<dbReference type="Proteomes" id="UP000198861">
    <property type="component" value="Unassembled WGS sequence"/>
</dbReference>
<evidence type="ECO:0000256" key="1">
    <source>
        <dbReference type="SAM" id="SignalP"/>
    </source>
</evidence>
<dbReference type="RefSeq" id="WP_090934322.1">
    <property type="nucleotide sequence ID" value="NZ_FOKJ01000003.1"/>
</dbReference>
<dbReference type="AlphaFoldDB" id="A0A1I3YEK7"/>
<gene>
    <name evidence="3" type="ORF">SAMN04244571_00319</name>
    <name evidence="4" type="ORF">SAMN04244574_00073</name>
</gene>
<proteinExistence type="predicted"/>
<name>A0A1I3YEK7_9GAMM</name>
<organism evidence="4 6">
    <name type="scientific">Azotobacter beijerinckii</name>
    <dbReference type="NCBI Taxonomy" id="170623"/>
    <lineage>
        <taxon>Bacteria</taxon>
        <taxon>Pseudomonadati</taxon>
        <taxon>Pseudomonadota</taxon>
        <taxon>Gammaproteobacteria</taxon>
        <taxon>Pseudomonadales</taxon>
        <taxon>Pseudomonadaceae</taxon>
        <taxon>Azotobacter</taxon>
    </lineage>
</organism>
<keyword evidence="1" id="KW-0732">Signal</keyword>
<dbReference type="EMBL" id="FOSX01000001">
    <property type="protein sequence ID" value="SFK29809.1"/>
    <property type="molecule type" value="Genomic_DNA"/>
</dbReference>
<evidence type="ECO:0000313" key="4">
    <source>
        <dbReference type="EMBL" id="SFK29809.1"/>
    </source>
</evidence>
<evidence type="ECO:0000313" key="3">
    <source>
        <dbReference type="EMBL" id="SFA78214.1"/>
    </source>
</evidence>
<dbReference type="EMBL" id="FOKJ01000003">
    <property type="protein sequence ID" value="SFA78214.1"/>
    <property type="molecule type" value="Genomic_DNA"/>
</dbReference>
<feature type="signal peptide" evidence="1">
    <location>
        <begin position="1"/>
        <end position="23"/>
    </location>
</feature>
<accession>A0A1I3YEK7</accession>
<feature type="domain" description="DUF4097" evidence="2">
    <location>
        <begin position="27"/>
        <end position="150"/>
    </location>
</feature>
<dbReference type="InterPro" id="IPR025164">
    <property type="entry name" value="Toastrack_DUF4097"/>
</dbReference>